<organism evidence="3 4">
    <name type="scientific">Endocarpon pusillum (strain Z07020 / HMAS-L-300199)</name>
    <name type="common">Lichen-forming fungus</name>
    <dbReference type="NCBI Taxonomy" id="1263415"/>
    <lineage>
        <taxon>Eukaryota</taxon>
        <taxon>Fungi</taxon>
        <taxon>Dikarya</taxon>
        <taxon>Ascomycota</taxon>
        <taxon>Pezizomycotina</taxon>
        <taxon>Eurotiomycetes</taxon>
        <taxon>Chaetothyriomycetidae</taxon>
        <taxon>Verrucariales</taxon>
        <taxon>Verrucariaceae</taxon>
        <taxon>Endocarpon</taxon>
    </lineage>
</organism>
<evidence type="ECO:0000259" key="2">
    <source>
        <dbReference type="Pfam" id="PF24616"/>
    </source>
</evidence>
<evidence type="ECO:0000313" key="3">
    <source>
        <dbReference type="EMBL" id="ERF72597.1"/>
    </source>
</evidence>
<feature type="compositionally biased region" description="Low complexity" evidence="1">
    <location>
        <begin position="563"/>
        <end position="583"/>
    </location>
</feature>
<sequence>MSSPSTSSLLSAFSPFANLPGSPHSGQSISEIRNSMMSSTQEAHSYLSAPSPNPSNNGSNETYIDPSPVAPSSNGTEFADLDEALEHQKEIPSEAKRVVRSHPPTLRQPELTIKTSTPARLVPSRSRSDEDEPPQSVIHAPPGFAEFARSTEQAKTRSSPSPSLRSDTTVRSPVAAQANGESLKQATGPTSPPALTTTIQPVKDWSERATPRAQTRLEVDSFDKKPLETSLEDIPEGPYDIEAGLGAGEEELGAIQKTIGQFKDTAEEIEALRTALAECWTLCNTLASLSYIHRERIFNFAGKGDLQEYAWKSCWKLCQKLYDSRDDDTTSHVRPTLDLCRDFCQALFDVRVRENEGADSVLRVSFELNNHLYNTHDRHLPEAFRERTLDFYITLCHRLMKQKSRLAEETDSLLRACWSLAEMLFSLRQNKREGKDPDEELLGSAVQACWELCDLFREGWTQIRPDRGTPRPSQTTFTQAFQQAQQFGFIPTVGNNGQRGLPETPTTIFEDTVNLSPDEAPTPNILILAAGHQEQQQQQPSSHSTAHSQDSSQTRRPPHNKWSSSSSTLSASSRNSSLSNVSSAHTITSPSVNANAIVEDPNFTLLKLLFVKAAQNSGFQRSGPLTLPTFTKSMPSDSFGSLTWQVNLLEHYKKAVLADANGFREIGPPMRAGAVYVARAVAAMVQTGYYGWLRDLYRLVFGFYIEEAGTRKGVAVQT</sequence>
<feature type="compositionally biased region" description="Polar residues" evidence="1">
    <location>
        <begin position="24"/>
        <end position="43"/>
    </location>
</feature>
<proteinExistence type="predicted"/>
<dbReference type="Proteomes" id="UP000019373">
    <property type="component" value="Unassembled WGS sequence"/>
</dbReference>
<name>U1G5I1_ENDPU</name>
<feature type="compositionally biased region" description="Polar residues" evidence="1">
    <location>
        <begin position="179"/>
        <end position="200"/>
    </location>
</feature>
<feature type="region of interest" description="Disordered" evidence="1">
    <location>
        <begin position="1"/>
        <end position="200"/>
    </location>
</feature>
<feature type="domain" description="DUF7624" evidence="2">
    <location>
        <begin position="595"/>
        <end position="717"/>
    </location>
</feature>
<dbReference type="OrthoDB" id="5230484at2759"/>
<dbReference type="OMA" id="REGWTQV"/>
<protein>
    <recommendedName>
        <fullName evidence="2">DUF7624 domain-containing protein</fullName>
    </recommendedName>
</protein>
<dbReference type="InterPro" id="IPR056041">
    <property type="entry name" value="DUF7624"/>
</dbReference>
<gene>
    <name evidence="3" type="ORF">EPUS_02879</name>
</gene>
<dbReference type="GeneID" id="19237928"/>
<dbReference type="AlphaFoldDB" id="U1G5I1"/>
<dbReference type="RefSeq" id="XP_007801829.1">
    <property type="nucleotide sequence ID" value="XM_007803638.1"/>
</dbReference>
<accession>U1G5I1</accession>
<feature type="compositionally biased region" description="Low complexity" evidence="1">
    <location>
        <begin position="48"/>
        <end position="60"/>
    </location>
</feature>
<dbReference type="eggNOG" id="ENOG502SKIF">
    <property type="taxonomic scope" value="Eukaryota"/>
</dbReference>
<dbReference type="Pfam" id="PF24616">
    <property type="entry name" value="DUF7624"/>
    <property type="match status" value="1"/>
</dbReference>
<feature type="compositionally biased region" description="Basic and acidic residues" evidence="1">
    <location>
        <begin position="84"/>
        <end position="97"/>
    </location>
</feature>
<feature type="compositionally biased region" description="Low complexity" evidence="1">
    <location>
        <begin position="532"/>
        <end position="554"/>
    </location>
</feature>
<evidence type="ECO:0000313" key="4">
    <source>
        <dbReference type="Proteomes" id="UP000019373"/>
    </source>
</evidence>
<dbReference type="EMBL" id="KE721082">
    <property type="protein sequence ID" value="ERF72597.1"/>
    <property type="molecule type" value="Genomic_DNA"/>
</dbReference>
<feature type="compositionally biased region" description="Low complexity" evidence="1">
    <location>
        <begin position="1"/>
        <end position="17"/>
    </location>
</feature>
<evidence type="ECO:0000256" key="1">
    <source>
        <dbReference type="SAM" id="MobiDB-lite"/>
    </source>
</evidence>
<reference evidence="4" key="1">
    <citation type="journal article" date="2014" name="BMC Genomics">
        <title>Genome characteristics reveal the impact of lichenization on lichen-forming fungus Endocarpon pusillum Hedwig (Verrucariales, Ascomycota).</title>
        <authorList>
            <person name="Wang Y.-Y."/>
            <person name="Liu B."/>
            <person name="Zhang X.-Y."/>
            <person name="Zhou Q.-M."/>
            <person name="Zhang T."/>
            <person name="Li H."/>
            <person name="Yu Y.-F."/>
            <person name="Zhang X.-L."/>
            <person name="Hao X.-Y."/>
            <person name="Wang M."/>
            <person name="Wang L."/>
            <person name="Wei J.-C."/>
        </authorList>
    </citation>
    <scope>NUCLEOTIDE SEQUENCE [LARGE SCALE GENOMIC DNA]</scope>
    <source>
        <strain evidence="4">Z07020 / HMAS-L-300199</strain>
    </source>
</reference>
<keyword evidence="4" id="KW-1185">Reference proteome</keyword>
<feature type="region of interest" description="Disordered" evidence="1">
    <location>
        <begin position="532"/>
        <end position="583"/>
    </location>
</feature>
<feature type="compositionally biased region" description="Polar residues" evidence="1">
    <location>
        <begin position="150"/>
        <end position="171"/>
    </location>
</feature>
<dbReference type="HOGENOM" id="CLU_014596_0_0_1"/>